<keyword evidence="2" id="KW-0436">Ligase</keyword>
<dbReference type="EMBL" id="SUPK01000010">
    <property type="protein sequence ID" value="TJY39651.1"/>
    <property type="molecule type" value="Genomic_DNA"/>
</dbReference>
<evidence type="ECO:0000313" key="6">
    <source>
        <dbReference type="Proteomes" id="UP000309673"/>
    </source>
</evidence>
<dbReference type="OrthoDB" id="9778383at2"/>
<dbReference type="GO" id="GO:0031956">
    <property type="term" value="F:medium-chain fatty acid-CoA ligase activity"/>
    <property type="evidence" value="ECO:0007669"/>
    <property type="project" value="TreeGrafter"/>
</dbReference>
<dbReference type="CDD" id="cd04433">
    <property type="entry name" value="AFD_class_I"/>
    <property type="match status" value="1"/>
</dbReference>
<accession>A0A4U0F4Y6</accession>
<dbReference type="InterPro" id="IPR042099">
    <property type="entry name" value="ANL_N_sf"/>
</dbReference>
<dbReference type="SUPFAM" id="SSF56801">
    <property type="entry name" value="Acetyl-CoA synthetase-like"/>
    <property type="match status" value="1"/>
</dbReference>
<organism evidence="5 6">
    <name type="scientific">Cohnella pontilimi</name>
    <dbReference type="NCBI Taxonomy" id="2564100"/>
    <lineage>
        <taxon>Bacteria</taxon>
        <taxon>Bacillati</taxon>
        <taxon>Bacillota</taxon>
        <taxon>Bacilli</taxon>
        <taxon>Bacillales</taxon>
        <taxon>Paenibacillaceae</taxon>
        <taxon>Cohnella</taxon>
    </lineage>
</organism>
<sequence length="509" mass="57431">MYKLIYILYKIRMLSPLAFLRLTTAMYRYGINLMALLDFSTSTYREKIALVDEKETLTYLQLFAQSEALSVVLRERYQLASGKKVGLLCKNHASLVKAIFAVSYSGADLYLLNVEMSEGQLNTILKRHDFDLLIYDEERSAWLEHSSDTKAKLLSYHDTLPAINNLQSSSHCGKRKRHRASSGRLVLLTGGTTGHAKEAVHKPSLFQYLDPFYAFVNRLKILNHRTAYITTPIYHGYGLAVLLLFGALGKKVVIQRGFDAEKACRLIREHQVEVVTVVPLMLHKMLRTNVDDLKSLACIASGGAELSPKLVKETLTQLGEVLYNLYGTSEAGLNMIATPQDLARYPNTIGRKIKGGALKIMSDEKKEAEIGQVGQFCFKNRWSMRNSAKAWIETGDLGYRNEQGYYFLCGRADSMIVSAGENVYPLEVEQILLTHPRVEDAAVIGIQDEYFGQRLKAVVVLAPQAGMSKEELLEWLRSRVARFQMPNEIIFVDQLPYTPLGKLDKKLLN</sequence>
<evidence type="ECO:0000256" key="2">
    <source>
        <dbReference type="ARBA" id="ARBA00022598"/>
    </source>
</evidence>
<dbReference type="AlphaFoldDB" id="A0A4U0F4Y6"/>
<comment type="caution">
    <text evidence="5">The sequence shown here is derived from an EMBL/GenBank/DDBJ whole genome shotgun (WGS) entry which is preliminary data.</text>
</comment>
<proteinExistence type="inferred from homology"/>
<dbReference type="InterPro" id="IPR025110">
    <property type="entry name" value="AMP-bd_C"/>
</dbReference>
<dbReference type="PANTHER" id="PTHR43201">
    <property type="entry name" value="ACYL-COA SYNTHETASE"/>
    <property type="match status" value="1"/>
</dbReference>
<dbReference type="InterPro" id="IPR000873">
    <property type="entry name" value="AMP-dep_synth/lig_dom"/>
</dbReference>
<feature type="domain" description="AMP-binding enzyme C-terminal" evidence="4">
    <location>
        <begin position="427"/>
        <end position="502"/>
    </location>
</feature>
<dbReference type="GO" id="GO:0006631">
    <property type="term" value="P:fatty acid metabolic process"/>
    <property type="evidence" value="ECO:0007669"/>
    <property type="project" value="TreeGrafter"/>
</dbReference>
<keyword evidence="6" id="KW-1185">Reference proteome</keyword>
<protein>
    <submittedName>
        <fullName evidence="5">AMP-dependent synthetase</fullName>
    </submittedName>
</protein>
<dbReference type="PANTHER" id="PTHR43201:SF5">
    <property type="entry name" value="MEDIUM-CHAIN ACYL-COA LIGASE ACSF2, MITOCHONDRIAL"/>
    <property type="match status" value="1"/>
</dbReference>
<reference evidence="5 6" key="1">
    <citation type="submission" date="2019-04" db="EMBL/GenBank/DDBJ databases">
        <title>Cohnella sp. nov., isolated from soil.</title>
        <authorList>
            <person name="Kim W."/>
        </authorList>
    </citation>
    <scope>NUCLEOTIDE SEQUENCE [LARGE SCALE GENOMIC DNA]</scope>
    <source>
        <strain evidence="5 6">CAU 1483</strain>
    </source>
</reference>
<evidence type="ECO:0000259" key="3">
    <source>
        <dbReference type="Pfam" id="PF00501"/>
    </source>
</evidence>
<evidence type="ECO:0000259" key="4">
    <source>
        <dbReference type="Pfam" id="PF13193"/>
    </source>
</evidence>
<name>A0A4U0F4Y6_9BACL</name>
<dbReference type="Gene3D" id="3.40.50.12780">
    <property type="entry name" value="N-terminal domain of ligase-like"/>
    <property type="match status" value="1"/>
</dbReference>
<dbReference type="Pfam" id="PF13193">
    <property type="entry name" value="AMP-binding_C"/>
    <property type="match status" value="1"/>
</dbReference>
<evidence type="ECO:0000313" key="5">
    <source>
        <dbReference type="EMBL" id="TJY39651.1"/>
    </source>
</evidence>
<evidence type="ECO:0000256" key="1">
    <source>
        <dbReference type="ARBA" id="ARBA00006432"/>
    </source>
</evidence>
<feature type="domain" description="AMP-dependent synthetase/ligase" evidence="3">
    <location>
        <begin position="42"/>
        <end position="385"/>
    </location>
</feature>
<dbReference type="Proteomes" id="UP000309673">
    <property type="component" value="Unassembled WGS sequence"/>
</dbReference>
<comment type="similarity">
    <text evidence="1">Belongs to the ATP-dependent AMP-binding enzyme family.</text>
</comment>
<dbReference type="PROSITE" id="PS00455">
    <property type="entry name" value="AMP_BINDING"/>
    <property type="match status" value="1"/>
</dbReference>
<dbReference type="InterPro" id="IPR045851">
    <property type="entry name" value="AMP-bd_C_sf"/>
</dbReference>
<dbReference type="Pfam" id="PF00501">
    <property type="entry name" value="AMP-binding"/>
    <property type="match status" value="1"/>
</dbReference>
<gene>
    <name evidence="5" type="ORF">E5161_18555</name>
</gene>
<dbReference type="InterPro" id="IPR020845">
    <property type="entry name" value="AMP-binding_CS"/>
</dbReference>
<dbReference type="Gene3D" id="3.30.300.30">
    <property type="match status" value="1"/>
</dbReference>